<dbReference type="NCBIfam" id="NF033545">
    <property type="entry name" value="transpos_IS630"/>
    <property type="match status" value="1"/>
</dbReference>
<comment type="caution">
    <text evidence="2">The sequence shown here is derived from an EMBL/GenBank/DDBJ whole genome shotgun (WGS) entry which is preliminary data.</text>
</comment>
<sequence>MPRGPQPQPIALTDDEREKLADWTRRPTTQQRLAVRARIVLAAADGHTNTAIAADLRITLPTVRKWRGRFADARLDGLTDEPRPGATRTVTDAQVEQALARTLETKPQDATHWSTRTLARELHLSQTAVSRIWRAFGLKPHLQETFKRSTDPFFTEKVRDVVGLYMAPPDKAIVLCIDEKSQVQALDRTQPTQPLLPGRAAKGTHDYVRHGTTSLFSALDVATGAVVGKCYRRHRHQEFVAFLDHIDTTRTREPGTTVHVVMDNYGTHKHPAVKAWFTRHPEYVPHFTPTSSLWLNQVERFFAQITERRIRRGSFQSVEALEKAIEEYLVTRNTNPKPFVWTKDADLILRKVQKVCERLAPP</sequence>
<keyword evidence="3" id="KW-1185">Reference proteome</keyword>
<dbReference type="SUPFAM" id="SSF53098">
    <property type="entry name" value="Ribonuclease H-like"/>
    <property type="match status" value="1"/>
</dbReference>
<protein>
    <submittedName>
        <fullName evidence="2">IS630 family transposase</fullName>
    </submittedName>
</protein>
<dbReference type="Gene3D" id="3.30.420.10">
    <property type="entry name" value="Ribonuclease H-like superfamily/Ribonuclease H"/>
    <property type="match status" value="1"/>
</dbReference>
<dbReference type="InterPro" id="IPR009057">
    <property type="entry name" value="Homeodomain-like_sf"/>
</dbReference>
<dbReference type="InterPro" id="IPR052702">
    <property type="entry name" value="MscS-like_channel"/>
</dbReference>
<proteinExistence type="predicted"/>
<dbReference type="InterPro" id="IPR047655">
    <property type="entry name" value="Transpos_IS630-like"/>
</dbReference>
<evidence type="ECO:0000313" key="2">
    <source>
        <dbReference type="EMBL" id="MDY3558606.1"/>
    </source>
</evidence>
<dbReference type="SUPFAM" id="SSF46689">
    <property type="entry name" value="Homeodomain-like"/>
    <property type="match status" value="1"/>
</dbReference>
<dbReference type="InterPro" id="IPR038717">
    <property type="entry name" value="Tc1-like_DDE_dom"/>
</dbReference>
<feature type="domain" description="Tc1-like transposase DDE" evidence="1">
    <location>
        <begin position="174"/>
        <end position="321"/>
    </location>
</feature>
<dbReference type="PANTHER" id="PTHR30347:SF1">
    <property type="entry name" value="MECHANOSENSITIVE CHANNEL MSCK"/>
    <property type="match status" value="1"/>
</dbReference>
<dbReference type="PANTHER" id="PTHR30347">
    <property type="entry name" value="POTASSIUM CHANNEL RELATED"/>
    <property type="match status" value="1"/>
</dbReference>
<dbReference type="RefSeq" id="WP_320685503.1">
    <property type="nucleotide sequence ID" value="NZ_JAXBLV010000039.1"/>
</dbReference>
<dbReference type="InterPro" id="IPR036397">
    <property type="entry name" value="RNaseH_sf"/>
</dbReference>
<dbReference type="InterPro" id="IPR012337">
    <property type="entry name" value="RNaseH-like_sf"/>
</dbReference>
<accession>A0ABU5ETF3</accession>
<organism evidence="2 3">
    <name type="scientific">Gemmata algarum</name>
    <dbReference type="NCBI Taxonomy" id="2975278"/>
    <lineage>
        <taxon>Bacteria</taxon>
        <taxon>Pseudomonadati</taxon>
        <taxon>Planctomycetota</taxon>
        <taxon>Planctomycetia</taxon>
        <taxon>Gemmatales</taxon>
        <taxon>Gemmataceae</taxon>
        <taxon>Gemmata</taxon>
    </lineage>
</organism>
<evidence type="ECO:0000313" key="3">
    <source>
        <dbReference type="Proteomes" id="UP001272242"/>
    </source>
</evidence>
<evidence type="ECO:0000259" key="1">
    <source>
        <dbReference type="Pfam" id="PF13358"/>
    </source>
</evidence>
<dbReference type="EMBL" id="JAXBLV010000039">
    <property type="protein sequence ID" value="MDY3558606.1"/>
    <property type="molecule type" value="Genomic_DNA"/>
</dbReference>
<dbReference type="Proteomes" id="UP001272242">
    <property type="component" value="Unassembled WGS sequence"/>
</dbReference>
<name>A0ABU5ETF3_9BACT</name>
<reference evidence="3" key="1">
    <citation type="journal article" date="2023" name="Mar. Drugs">
        <title>Gemmata algarum, a Novel Planctomycete Isolated from an Algal Mat, Displays Antimicrobial Activity.</title>
        <authorList>
            <person name="Kumar G."/>
            <person name="Kallscheuer N."/>
            <person name="Kashif M."/>
            <person name="Ahamad S."/>
            <person name="Jagadeeshwari U."/>
            <person name="Pannikurungottu S."/>
            <person name="Haufschild T."/>
            <person name="Kabuu M."/>
            <person name="Sasikala C."/>
            <person name="Jogler C."/>
            <person name="Ramana C."/>
        </authorList>
    </citation>
    <scope>NUCLEOTIDE SEQUENCE [LARGE SCALE GENOMIC DNA]</scope>
    <source>
        <strain evidence="3">JC673</strain>
    </source>
</reference>
<gene>
    <name evidence="2" type="ORF">R5W23_005729</name>
</gene>
<dbReference type="Pfam" id="PF13565">
    <property type="entry name" value="HTH_32"/>
    <property type="match status" value="1"/>
</dbReference>
<dbReference type="Pfam" id="PF13358">
    <property type="entry name" value="DDE_3"/>
    <property type="match status" value="1"/>
</dbReference>